<comment type="caution">
    <text evidence="3">The sequence shown here is derived from an EMBL/GenBank/DDBJ whole genome shotgun (WGS) entry which is preliminary data.</text>
</comment>
<organism evidence="3 4">
    <name type="scientific">Gonium pectorale</name>
    <name type="common">Green alga</name>
    <dbReference type="NCBI Taxonomy" id="33097"/>
    <lineage>
        <taxon>Eukaryota</taxon>
        <taxon>Viridiplantae</taxon>
        <taxon>Chlorophyta</taxon>
        <taxon>core chlorophytes</taxon>
        <taxon>Chlorophyceae</taxon>
        <taxon>CS clade</taxon>
        <taxon>Chlamydomonadales</taxon>
        <taxon>Volvocaceae</taxon>
        <taxon>Gonium</taxon>
    </lineage>
</organism>
<dbReference type="PROSITE" id="PS50059">
    <property type="entry name" value="FKBP_PPIASE"/>
    <property type="match status" value="1"/>
</dbReference>
<dbReference type="Gene3D" id="3.10.50.40">
    <property type="match status" value="1"/>
</dbReference>
<evidence type="ECO:0000259" key="2">
    <source>
        <dbReference type="PROSITE" id="PS50059"/>
    </source>
</evidence>
<dbReference type="OrthoDB" id="1902587at2759"/>
<dbReference type="PANTHER" id="PTHR47598">
    <property type="entry name" value="PEPTIDYL-PROLYL CIS-TRANS ISOMERASE FKBP17-2, CHLOROPLASTIC"/>
    <property type="match status" value="1"/>
</dbReference>
<name>A0A150GJR2_GONPE</name>
<comment type="catalytic activity">
    <reaction evidence="1">
        <text>[protein]-peptidylproline (omega=180) = [protein]-peptidylproline (omega=0)</text>
        <dbReference type="Rhea" id="RHEA:16237"/>
        <dbReference type="Rhea" id="RHEA-COMP:10747"/>
        <dbReference type="Rhea" id="RHEA-COMP:10748"/>
        <dbReference type="ChEBI" id="CHEBI:83833"/>
        <dbReference type="ChEBI" id="CHEBI:83834"/>
        <dbReference type="EC" id="5.2.1.8"/>
    </reaction>
</comment>
<dbReference type="GO" id="GO:0003755">
    <property type="term" value="F:peptidyl-prolyl cis-trans isomerase activity"/>
    <property type="evidence" value="ECO:0007669"/>
    <property type="project" value="UniProtKB-KW"/>
</dbReference>
<dbReference type="Proteomes" id="UP000075714">
    <property type="component" value="Unassembled WGS sequence"/>
</dbReference>
<evidence type="ECO:0000256" key="1">
    <source>
        <dbReference type="PROSITE-ProRule" id="PRU00277"/>
    </source>
</evidence>
<reference evidence="4" key="1">
    <citation type="journal article" date="2016" name="Nat. Commun.">
        <title>The Gonium pectorale genome demonstrates co-option of cell cycle regulation during the evolution of multicellularity.</title>
        <authorList>
            <person name="Hanschen E.R."/>
            <person name="Marriage T.N."/>
            <person name="Ferris P.J."/>
            <person name="Hamaji T."/>
            <person name="Toyoda A."/>
            <person name="Fujiyama A."/>
            <person name="Neme R."/>
            <person name="Noguchi H."/>
            <person name="Minakuchi Y."/>
            <person name="Suzuki M."/>
            <person name="Kawai-Toyooka H."/>
            <person name="Smith D.R."/>
            <person name="Sparks H."/>
            <person name="Anderson J."/>
            <person name="Bakaric R."/>
            <person name="Luria V."/>
            <person name="Karger A."/>
            <person name="Kirschner M.W."/>
            <person name="Durand P.M."/>
            <person name="Michod R.E."/>
            <person name="Nozaki H."/>
            <person name="Olson B.J."/>
        </authorList>
    </citation>
    <scope>NUCLEOTIDE SEQUENCE [LARGE SCALE GENOMIC DNA]</scope>
    <source>
        <strain evidence="4">NIES-2863</strain>
    </source>
</reference>
<dbReference type="EC" id="5.2.1.8" evidence="1"/>
<accession>A0A150GJR2</accession>
<feature type="domain" description="PPIase FKBP-type" evidence="2">
    <location>
        <begin position="50"/>
        <end position="152"/>
    </location>
</feature>
<dbReference type="Pfam" id="PF00254">
    <property type="entry name" value="FKBP_C"/>
    <property type="match status" value="1"/>
</dbReference>
<keyword evidence="4" id="KW-1185">Reference proteome</keyword>
<dbReference type="EMBL" id="LSYV01000019">
    <property type="protein sequence ID" value="KXZ50043.1"/>
    <property type="molecule type" value="Genomic_DNA"/>
</dbReference>
<dbReference type="AlphaFoldDB" id="A0A150GJR2"/>
<protein>
    <recommendedName>
        <fullName evidence="1">peptidylprolyl isomerase</fullName>
        <ecNumber evidence="1">5.2.1.8</ecNumber>
    </recommendedName>
</protein>
<dbReference type="InterPro" id="IPR046357">
    <property type="entry name" value="PPIase_dom_sf"/>
</dbReference>
<dbReference type="SUPFAM" id="SSF54534">
    <property type="entry name" value="FKBP-like"/>
    <property type="match status" value="1"/>
</dbReference>
<evidence type="ECO:0000313" key="4">
    <source>
        <dbReference type="Proteomes" id="UP000075714"/>
    </source>
</evidence>
<gene>
    <name evidence="3" type="ORF">GPECTOR_18g24</name>
</gene>
<dbReference type="InterPro" id="IPR053111">
    <property type="entry name" value="Chloro_FKBP-type_PPIase"/>
</dbReference>
<keyword evidence="1" id="KW-0697">Rotamase</keyword>
<sequence>MPCVHIKTRMEVANEINGTRDVQDAPEVALPSGVKYQDLRVGGGSAPLRGYLVVLDYTATADGVQFESTRERGKPIVFLYGSRPFTGGMCPGLEEALSTMRAGGRRRVTVPADLGFGDRGAVLRPTEHVPDKRGVVPPGATLVYDVDLVRVSIPPS</sequence>
<keyword evidence="1" id="KW-0413">Isomerase</keyword>
<dbReference type="STRING" id="33097.A0A150GJR2"/>
<evidence type="ECO:0000313" key="3">
    <source>
        <dbReference type="EMBL" id="KXZ50043.1"/>
    </source>
</evidence>
<dbReference type="PANTHER" id="PTHR47598:SF1">
    <property type="entry name" value="PEPTIDYL-PROLYL CIS-TRANS ISOMERASE FKBP17-2, CHLOROPLASTIC"/>
    <property type="match status" value="1"/>
</dbReference>
<dbReference type="InterPro" id="IPR001179">
    <property type="entry name" value="PPIase_FKBP_dom"/>
</dbReference>
<proteinExistence type="predicted"/>
<dbReference type="GO" id="GO:0009507">
    <property type="term" value="C:chloroplast"/>
    <property type="evidence" value="ECO:0007669"/>
    <property type="project" value="TreeGrafter"/>
</dbReference>